<proteinExistence type="predicted"/>
<organism evidence="3 4">
    <name type="scientific">Pseudocohnilembus persalinus</name>
    <name type="common">Ciliate</name>
    <dbReference type="NCBI Taxonomy" id="266149"/>
    <lineage>
        <taxon>Eukaryota</taxon>
        <taxon>Sar</taxon>
        <taxon>Alveolata</taxon>
        <taxon>Ciliophora</taxon>
        <taxon>Intramacronucleata</taxon>
        <taxon>Oligohymenophorea</taxon>
        <taxon>Scuticociliatia</taxon>
        <taxon>Philasterida</taxon>
        <taxon>Pseudocohnilembidae</taxon>
        <taxon>Pseudocohnilembus</taxon>
    </lineage>
</organism>
<gene>
    <name evidence="3" type="ORF">PPERSA_01817</name>
</gene>
<evidence type="ECO:0000256" key="1">
    <source>
        <dbReference type="SAM" id="Coils"/>
    </source>
</evidence>
<accession>A0A0V0QKS4</accession>
<feature type="region of interest" description="Disordered" evidence="2">
    <location>
        <begin position="126"/>
        <end position="152"/>
    </location>
</feature>
<evidence type="ECO:0000313" key="3">
    <source>
        <dbReference type="EMBL" id="KRX02700.1"/>
    </source>
</evidence>
<protein>
    <submittedName>
        <fullName evidence="3">Uncharacterized protein</fullName>
    </submittedName>
</protein>
<evidence type="ECO:0000313" key="4">
    <source>
        <dbReference type="Proteomes" id="UP000054937"/>
    </source>
</evidence>
<dbReference type="InParanoid" id="A0A0V0QKS4"/>
<dbReference type="OrthoDB" id="10673578at2759"/>
<comment type="caution">
    <text evidence="3">The sequence shown here is derived from an EMBL/GenBank/DDBJ whole genome shotgun (WGS) entry which is preliminary data.</text>
</comment>
<dbReference type="Proteomes" id="UP000054937">
    <property type="component" value="Unassembled WGS sequence"/>
</dbReference>
<evidence type="ECO:0000256" key="2">
    <source>
        <dbReference type="SAM" id="MobiDB-lite"/>
    </source>
</evidence>
<dbReference type="AlphaFoldDB" id="A0A0V0QKS4"/>
<sequence>MDNSEIIFYLNQEVLSLNKSIKQLEQKKTAVLEMLEERVKQEKQEAENKMKENEINQKQKYLSQIYGKNKDNKVIQTNNIKRDQQQNNSIFEASQNPYQNVFGRITDIDYDKRSQNKMQIEYDPMGVSNASNNNSFSRQNQKQTRSQNGMASEFDERMEKMEQDDIDYKEALQKYFDIPQPVMKNLSQIDELTEEKLNQTGQYFGLKTGKANQKSLKQGLKDINWFLTRNKLPQGYLQNYKSGIEQEISIPQESLVTVFDYKH</sequence>
<feature type="compositionally biased region" description="Polar residues" evidence="2">
    <location>
        <begin position="128"/>
        <end position="150"/>
    </location>
</feature>
<reference evidence="3 4" key="1">
    <citation type="journal article" date="2015" name="Sci. Rep.">
        <title>Genome of the facultative scuticociliatosis pathogen Pseudocohnilembus persalinus provides insight into its virulence through horizontal gene transfer.</title>
        <authorList>
            <person name="Xiong J."/>
            <person name="Wang G."/>
            <person name="Cheng J."/>
            <person name="Tian M."/>
            <person name="Pan X."/>
            <person name="Warren A."/>
            <person name="Jiang C."/>
            <person name="Yuan D."/>
            <person name="Miao W."/>
        </authorList>
    </citation>
    <scope>NUCLEOTIDE SEQUENCE [LARGE SCALE GENOMIC DNA]</scope>
    <source>
        <strain evidence="3">36N120E</strain>
    </source>
</reference>
<feature type="coiled-coil region" evidence="1">
    <location>
        <begin position="25"/>
        <end position="61"/>
    </location>
</feature>
<keyword evidence="1" id="KW-0175">Coiled coil</keyword>
<dbReference type="EMBL" id="LDAU01000153">
    <property type="protein sequence ID" value="KRX02700.1"/>
    <property type="molecule type" value="Genomic_DNA"/>
</dbReference>
<name>A0A0V0QKS4_PSEPJ</name>
<keyword evidence="4" id="KW-1185">Reference proteome</keyword>